<proteinExistence type="predicted"/>
<gene>
    <name evidence="1" type="ORF">RPERSI_LOCUS7419</name>
</gene>
<evidence type="ECO:0000313" key="1">
    <source>
        <dbReference type="EMBL" id="CAG8639386.1"/>
    </source>
</evidence>
<dbReference type="EMBL" id="CAJVQC010012533">
    <property type="protein sequence ID" value="CAG8639386.1"/>
    <property type="molecule type" value="Genomic_DNA"/>
</dbReference>
<comment type="caution">
    <text evidence="1">The sequence shown here is derived from an EMBL/GenBank/DDBJ whole genome shotgun (WGS) entry which is preliminary data.</text>
</comment>
<dbReference type="Proteomes" id="UP000789920">
    <property type="component" value="Unassembled WGS sequence"/>
</dbReference>
<organism evidence="1 2">
    <name type="scientific">Racocetra persica</name>
    <dbReference type="NCBI Taxonomy" id="160502"/>
    <lineage>
        <taxon>Eukaryota</taxon>
        <taxon>Fungi</taxon>
        <taxon>Fungi incertae sedis</taxon>
        <taxon>Mucoromycota</taxon>
        <taxon>Glomeromycotina</taxon>
        <taxon>Glomeromycetes</taxon>
        <taxon>Diversisporales</taxon>
        <taxon>Gigasporaceae</taxon>
        <taxon>Racocetra</taxon>
    </lineage>
</organism>
<evidence type="ECO:0000313" key="2">
    <source>
        <dbReference type="Proteomes" id="UP000789920"/>
    </source>
</evidence>
<reference evidence="1" key="1">
    <citation type="submission" date="2021-06" db="EMBL/GenBank/DDBJ databases">
        <authorList>
            <person name="Kallberg Y."/>
            <person name="Tangrot J."/>
            <person name="Rosling A."/>
        </authorList>
    </citation>
    <scope>NUCLEOTIDE SEQUENCE</scope>
    <source>
        <strain evidence="1">MA461A</strain>
    </source>
</reference>
<protein>
    <submittedName>
        <fullName evidence="1">31861_t:CDS:1</fullName>
    </submittedName>
</protein>
<accession>A0ACA9NAD6</accession>
<keyword evidence="2" id="KW-1185">Reference proteome</keyword>
<name>A0ACA9NAD6_9GLOM</name>
<sequence>MVPQTISQSLWLPTNKNIQAREDNLVNSWFTTTKYISNQGSNKKYFVFEPDDEDYTLPRETELKTLKIRIYSTLSEAAILCRWMDGVRWTYNKITQLHFYDKLNYKQVKANCLNDDYIERNPDGMHLEKLGHMQFDSTSLHTEHNINFSNKPVKCSK</sequence>